<keyword evidence="1" id="KW-0812">Transmembrane</keyword>
<dbReference type="EMBL" id="OBEJ01000003">
    <property type="protein sequence ID" value="SNZ15593.1"/>
    <property type="molecule type" value="Genomic_DNA"/>
</dbReference>
<sequence>MTAVSKNSILGIQLTLLGVFVAVLDIALGFLLSATLVFVGTIFVGYGLAND</sequence>
<dbReference type="RefSeq" id="WP_179747479.1">
    <property type="nucleotide sequence ID" value="NZ_OBEJ01000003.1"/>
</dbReference>
<organism evidence="2 3">
    <name type="scientific">Natronoarchaeum philippinense</name>
    <dbReference type="NCBI Taxonomy" id="558529"/>
    <lineage>
        <taxon>Archaea</taxon>
        <taxon>Methanobacteriati</taxon>
        <taxon>Methanobacteriota</taxon>
        <taxon>Stenosarchaea group</taxon>
        <taxon>Halobacteria</taxon>
        <taxon>Halobacteriales</taxon>
        <taxon>Natronoarchaeaceae</taxon>
    </lineage>
</organism>
<protein>
    <submittedName>
        <fullName evidence="2">Uncharacterized protein</fullName>
    </submittedName>
</protein>
<gene>
    <name evidence="2" type="ORF">SAMN06269185_2526</name>
</gene>
<dbReference type="Proteomes" id="UP000219453">
    <property type="component" value="Unassembled WGS sequence"/>
</dbReference>
<evidence type="ECO:0000256" key="1">
    <source>
        <dbReference type="SAM" id="Phobius"/>
    </source>
</evidence>
<evidence type="ECO:0000313" key="2">
    <source>
        <dbReference type="EMBL" id="SNZ15593.1"/>
    </source>
</evidence>
<name>A0A285P359_NATPI</name>
<keyword evidence="1" id="KW-1133">Transmembrane helix</keyword>
<keyword evidence="1" id="KW-0472">Membrane</keyword>
<evidence type="ECO:0000313" key="3">
    <source>
        <dbReference type="Proteomes" id="UP000219453"/>
    </source>
</evidence>
<feature type="transmembrane region" description="Helical" evidence="1">
    <location>
        <begin position="30"/>
        <end position="49"/>
    </location>
</feature>
<keyword evidence="3" id="KW-1185">Reference proteome</keyword>
<feature type="transmembrane region" description="Helical" evidence="1">
    <location>
        <begin position="7"/>
        <end position="24"/>
    </location>
</feature>
<proteinExistence type="predicted"/>
<reference evidence="2 3" key="1">
    <citation type="submission" date="2017-09" db="EMBL/GenBank/DDBJ databases">
        <authorList>
            <person name="Ehlers B."/>
            <person name="Leendertz F.H."/>
        </authorList>
    </citation>
    <scope>NUCLEOTIDE SEQUENCE [LARGE SCALE GENOMIC DNA]</scope>
    <source>
        <strain evidence="2 3">DSM 27208</strain>
    </source>
</reference>
<accession>A0A285P359</accession>
<dbReference type="AlphaFoldDB" id="A0A285P359"/>